<dbReference type="RefSeq" id="WP_069666003.1">
    <property type="nucleotide sequence ID" value="NZ_JAPFIM010000008.1"/>
</dbReference>
<dbReference type="GeneID" id="78074581"/>
<dbReference type="EMBL" id="JAPFIT010000031">
    <property type="protein sequence ID" value="MDC5743015.1"/>
    <property type="molecule type" value="Genomic_DNA"/>
</dbReference>
<comment type="caution">
    <text evidence="3">The sequence shown here is derived from an EMBL/GenBank/DDBJ whole genome shotgun (WGS) entry which is preliminary data.</text>
</comment>
<evidence type="ECO:0000256" key="1">
    <source>
        <dbReference type="SAM" id="Phobius"/>
    </source>
</evidence>
<dbReference type="Proteomes" id="UP000094761">
    <property type="component" value="Unassembled WGS sequence"/>
</dbReference>
<proteinExistence type="predicted"/>
<dbReference type="AlphaFoldDB" id="A0A178JCW9"/>
<dbReference type="InterPro" id="IPR021306">
    <property type="entry name" value="DUF2878"/>
</dbReference>
<name>A0A178JCW9_9VIBR</name>
<evidence type="ECO:0000313" key="4">
    <source>
        <dbReference type="Proteomes" id="UP000094761"/>
    </source>
</evidence>
<feature type="transmembrane region" description="Helical" evidence="1">
    <location>
        <begin position="51"/>
        <end position="72"/>
    </location>
</feature>
<dbReference type="OrthoDB" id="6522758at2"/>
<keyword evidence="1" id="KW-0472">Membrane</keyword>
<feature type="transmembrane region" description="Helical" evidence="1">
    <location>
        <begin position="103"/>
        <end position="122"/>
    </location>
</feature>
<sequence>MKRLLIVSTWFQVIWLCAVIGSYDLQYVTLSLVVLTLVVSAVKENLSWFKYALIVVIGVLVDFANITIGWFQFQHEHFPIWLLGLWLIFAWYAFFLYPILSQYPLAIVSMVGGIGGTLSYIAGESLGAVSFGASTFTIVGILLVEWALIIALIMKVYGHEVHSSNNSIPSADR</sequence>
<feature type="transmembrane region" description="Helical" evidence="1">
    <location>
        <begin position="128"/>
        <end position="154"/>
    </location>
</feature>
<keyword evidence="5" id="KW-1185">Reference proteome</keyword>
<feature type="transmembrane region" description="Helical" evidence="1">
    <location>
        <begin position="78"/>
        <end position="96"/>
    </location>
</feature>
<accession>A0A178JCW9</accession>
<feature type="transmembrane region" description="Helical" evidence="1">
    <location>
        <begin position="12"/>
        <end position="39"/>
    </location>
</feature>
<evidence type="ECO:0000313" key="2">
    <source>
        <dbReference type="EMBL" id="MDC5743015.1"/>
    </source>
</evidence>
<dbReference type="Pfam" id="PF11086">
    <property type="entry name" value="DUF2878"/>
    <property type="match status" value="1"/>
</dbReference>
<evidence type="ECO:0000313" key="5">
    <source>
        <dbReference type="Proteomes" id="UP001150001"/>
    </source>
</evidence>
<organism evidence="3 4">
    <name type="scientific">Vibrio europaeus</name>
    <dbReference type="NCBI Taxonomy" id="300876"/>
    <lineage>
        <taxon>Bacteria</taxon>
        <taxon>Pseudomonadati</taxon>
        <taxon>Pseudomonadota</taxon>
        <taxon>Gammaproteobacteria</taxon>
        <taxon>Vibrionales</taxon>
        <taxon>Vibrionaceae</taxon>
        <taxon>Vibrio</taxon>
        <taxon>Vibrio oreintalis group</taxon>
    </lineage>
</organism>
<gene>
    <name evidence="3" type="ORF">AZ468_02665</name>
    <name evidence="2" type="ORF">OPW20_23430</name>
</gene>
<evidence type="ECO:0000313" key="3">
    <source>
        <dbReference type="EMBL" id="OAN00044.1"/>
    </source>
</evidence>
<dbReference type="Proteomes" id="UP001150001">
    <property type="component" value="Unassembled WGS sequence"/>
</dbReference>
<keyword evidence="1" id="KW-1133">Transmembrane helix</keyword>
<protein>
    <submittedName>
        <fullName evidence="2">DUF2878 domain-containing protein</fullName>
    </submittedName>
    <submittedName>
        <fullName evidence="3">Zinc ABC transporter permease</fullName>
    </submittedName>
</protein>
<keyword evidence="1" id="KW-0812">Transmembrane</keyword>
<reference evidence="2" key="2">
    <citation type="submission" date="2022-11" db="EMBL/GenBank/DDBJ databases">
        <title>Role of the vibriolysin VemA secreted by the emergent pathogen Vibrio europaeus in the colonization of Manila clam mucus.</title>
        <authorList>
            <person name="Martinez C."/>
            <person name="Rodriguez S."/>
            <person name="Vences A."/>
            <person name="Barja J.L."/>
            <person name="Toranzo A.E."/>
            <person name="Dubert J."/>
        </authorList>
    </citation>
    <scope>NUCLEOTIDE SEQUENCE</scope>
    <source>
        <strain evidence="2">3454</strain>
    </source>
</reference>
<reference evidence="3 4" key="1">
    <citation type="submission" date="2016-03" db="EMBL/GenBank/DDBJ databases">
        <title>Draft genome sequence of the Vibrio tubiashii subs. europaeus.</title>
        <authorList>
            <person name="Spinard E."/>
            <person name="Dubert J."/>
            <person name="Nelson D.R."/>
            <person name="Barja J.L."/>
        </authorList>
    </citation>
    <scope>NUCLEOTIDE SEQUENCE [LARGE SCALE GENOMIC DNA]</scope>
    <source>
        <strain evidence="4">PP-638</strain>
        <strain evidence="3">PP2-638</strain>
    </source>
</reference>
<dbReference type="EMBL" id="LUAX01000001">
    <property type="protein sequence ID" value="OAN00044.1"/>
    <property type="molecule type" value="Genomic_DNA"/>
</dbReference>